<dbReference type="Pfam" id="PF00172">
    <property type="entry name" value="Zn_clus"/>
    <property type="match status" value="1"/>
</dbReference>
<keyword evidence="4" id="KW-0238">DNA-binding</keyword>
<keyword evidence="10" id="KW-1185">Reference proteome</keyword>
<dbReference type="SMART" id="SM00066">
    <property type="entry name" value="GAL4"/>
    <property type="match status" value="1"/>
</dbReference>
<organism evidence="9 10">
    <name type="scientific">Stachybotrys chartarum (strain CBS 109288 / IBT 7711)</name>
    <name type="common">Toxic black mold</name>
    <name type="synonym">Stilbospora chartarum</name>
    <dbReference type="NCBI Taxonomy" id="1280523"/>
    <lineage>
        <taxon>Eukaryota</taxon>
        <taxon>Fungi</taxon>
        <taxon>Dikarya</taxon>
        <taxon>Ascomycota</taxon>
        <taxon>Pezizomycotina</taxon>
        <taxon>Sordariomycetes</taxon>
        <taxon>Hypocreomycetidae</taxon>
        <taxon>Hypocreales</taxon>
        <taxon>Stachybotryaceae</taxon>
        <taxon>Stachybotrys</taxon>
    </lineage>
</organism>
<feature type="region of interest" description="Disordered" evidence="7">
    <location>
        <begin position="127"/>
        <end position="155"/>
    </location>
</feature>
<reference evidence="9 10" key="1">
    <citation type="journal article" date="2014" name="BMC Genomics">
        <title>Comparative genome sequencing reveals chemotype-specific gene clusters in the toxigenic black mold Stachybotrys.</title>
        <authorList>
            <person name="Semeiks J."/>
            <person name="Borek D."/>
            <person name="Otwinowski Z."/>
            <person name="Grishin N.V."/>
        </authorList>
    </citation>
    <scope>NUCLEOTIDE SEQUENCE [LARGE SCALE GENOMIC DNA]</scope>
    <source>
        <strain evidence="10">CBS 109288 / IBT 7711</strain>
    </source>
</reference>
<evidence type="ECO:0000256" key="1">
    <source>
        <dbReference type="ARBA" id="ARBA00004123"/>
    </source>
</evidence>
<dbReference type="Proteomes" id="UP000028045">
    <property type="component" value="Unassembled WGS sequence"/>
</dbReference>
<dbReference type="Gene3D" id="4.10.240.10">
    <property type="entry name" value="Zn(2)-C6 fungal-type DNA-binding domain"/>
    <property type="match status" value="1"/>
</dbReference>
<dbReference type="EMBL" id="KL648731">
    <property type="protein sequence ID" value="KEY64681.1"/>
    <property type="molecule type" value="Genomic_DNA"/>
</dbReference>
<keyword evidence="6" id="KW-0539">Nucleus</keyword>
<dbReference type="InterPro" id="IPR036864">
    <property type="entry name" value="Zn2-C6_fun-type_DNA-bd_sf"/>
</dbReference>
<dbReference type="GO" id="GO:0000981">
    <property type="term" value="F:DNA-binding transcription factor activity, RNA polymerase II-specific"/>
    <property type="evidence" value="ECO:0007669"/>
    <property type="project" value="InterPro"/>
</dbReference>
<dbReference type="PROSITE" id="PS50048">
    <property type="entry name" value="ZN2_CY6_FUNGAL_2"/>
    <property type="match status" value="1"/>
</dbReference>
<proteinExistence type="predicted"/>
<dbReference type="PANTHER" id="PTHR47338">
    <property type="entry name" value="ZN(II)2CYS6 TRANSCRIPTION FACTOR (EUROFUNG)-RELATED"/>
    <property type="match status" value="1"/>
</dbReference>
<feature type="domain" description="Zn(2)-C6 fungal-type" evidence="8">
    <location>
        <begin position="32"/>
        <end position="62"/>
    </location>
</feature>
<evidence type="ECO:0000259" key="8">
    <source>
        <dbReference type="PROSITE" id="PS50048"/>
    </source>
</evidence>
<sequence length="643" mass="71315">MAAYGDMAFDYPLTTASTETGQSRVRQQPGSACDECRRRKLRCDRRKPQCLACVNSGITCTTRNDCAPRGPKKGHLNALREKIGITTLFQVTNAIVKSVTDLGADKCHDIFHHEAFLEARLHEQGTVSVSNRDEAQNIDNEERRSEGESAPQTASMPVTDAVADFNAISAWLGPVVSTKPPTDGSEEESNLAHFFSSLDKSAFGLQLSPLVCSDLDQLYFDRVHSFVPLVHKFRYLNWARQVDKPKHKVCLQYAMWTLAASLSSQFQMMRRELYMETRRMLESLEAETQDTNIKCVEQLQAWMLLSYYELISDYYQRALVSAGRAFRLIQLMKLHEIDKHSSVGLQSDWVDTESKRRTFWVAYNFDRFTSGVDGLSLAFNEAEAGRLLVLIGTRLPAPEPSFINEHPTVMCFLSDALGGADGGRPGSAMSGEEISPFAESAIMATICGRVLTLKRQPVLEYGTPSATQAFYLQHSSINTLLMTRLQMLTRAISSVKGHPDSMLVFLATSAYMMIFMLCETVESRPSSADSSHTVFTDNRQRSLAAARELGNLMAELAQLNYFEVLQTQWLTSACVQTHPLAPIPLLLSARYCSSHIGLDDAYAALMPGIAAALWGLTNVNGLAQNFLRLLGLNVPNTLGPTVG</sequence>
<accession>A0A084AHA2</accession>
<dbReference type="InterPro" id="IPR007219">
    <property type="entry name" value="XnlR_reg_dom"/>
</dbReference>
<dbReference type="AlphaFoldDB" id="A0A084AHA2"/>
<dbReference type="PROSITE" id="PS00463">
    <property type="entry name" value="ZN2_CY6_FUNGAL_1"/>
    <property type="match status" value="1"/>
</dbReference>
<dbReference type="GO" id="GO:0005634">
    <property type="term" value="C:nucleus"/>
    <property type="evidence" value="ECO:0007669"/>
    <property type="project" value="UniProtKB-SubCell"/>
</dbReference>
<evidence type="ECO:0000256" key="6">
    <source>
        <dbReference type="ARBA" id="ARBA00023242"/>
    </source>
</evidence>
<evidence type="ECO:0000313" key="10">
    <source>
        <dbReference type="Proteomes" id="UP000028045"/>
    </source>
</evidence>
<dbReference type="GO" id="GO:0006351">
    <property type="term" value="P:DNA-templated transcription"/>
    <property type="evidence" value="ECO:0007669"/>
    <property type="project" value="InterPro"/>
</dbReference>
<dbReference type="CDD" id="cd12148">
    <property type="entry name" value="fungal_TF_MHR"/>
    <property type="match status" value="1"/>
</dbReference>
<dbReference type="InterPro" id="IPR001138">
    <property type="entry name" value="Zn2Cys6_DnaBD"/>
</dbReference>
<keyword evidence="3" id="KW-0805">Transcription regulation</keyword>
<dbReference type="HOGENOM" id="CLU_011017_3_0_1"/>
<feature type="compositionally biased region" description="Basic and acidic residues" evidence="7">
    <location>
        <begin position="131"/>
        <end position="147"/>
    </location>
</feature>
<evidence type="ECO:0000313" key="9">
    <source>
        <dbReference type="EMBL" id="KEY64681.1"/>
    </source>
</evidence>
<dbReference type="PANTHER" id="PTHR47338:SF3">
    <property type="entry name" value="C6 FINGER DOMAIN TRANSCRIPTION FACTOR DBAA-RELATED"/>
    <property type="match status" value="1"/>
</dbReference>
<evidence type="ECO:0000256" key="7">
    <source>
        <dbReference type="SAM" id="MobiDB-lite"/>
    </source>
</evidence>
<name>A0A084AHA2_STACB</name>
<keyword evidence="2" id="KW-0479">Metal-binding</keyword>
<evidence type="ECO:0000256" key="4">
    <source>
        <dbReference type="ARBA" id="ARBA00023125"/>
    </source>
</evidence>
<keyword evidence="5" id="KW-0804">Transcription</keyword>
<dbReference type="GO" id="GO:0003677">
    <property type="term" value="F:DNA binding"/>
    <property type="evidence" value="ECO:0007669"/>
    <property type="project" value="UniProtKB-KW"/>
</dbReference>
<dbReference type="InterPro" id="IPR050815">
    <property type="entry name" value="TF_fung"/>
</dbReference>
<dbReference type="GO" id="GO:0008270">
    <property type="term" value="F:zinc ion binding"/>
    <property type="evidence" value="ECO:0007669"/>
    <property type="project" value="InterPro"/>
</dbReference>
<comment type="subcellular location">
    <subcellularLocation>
        <location evidence="1">Nucleus</location>
    </subcellularLocation>
</comment>
<gene>
    <name evidence="9" type="ORF">S7711_02881</name>
</gene>
<dbReference type="OrthoDB" id="3037908at2759"/>
<dbReference type="Pfam" id="PF04082">
    <property type="entry name" value="Fungal_trans"/>
    <property type="match status" value="1"/>
</dbReference>
<dbReference type="SUPFAM" id="SSF57701">
    <property type="entry name" value="Zn2/Cys6 DNA-binding domain"/>
    <property type="match status" value="1"/>
</dbReference>
<protein>
    <recommendedName>
        <fullName evidence="8">Zn(2)-C6 fungal-type domain-containing protein</fullName>
    </recommendedName>
</protein>
<evidence type="ECO:0000256" key="3">
    <source>
        <dbReference type="ARBA" id="ARBA00023015"/>
    </source>
</evidence>
<evidence type="ECO:0000256" key="2">
    <source>
        <dbReference type="ARBA" id="ARBA00022723"/>
    </source>
</evidence>
<evidence type="ECO:0000256" key="5">
    <source>
        <dbReference type="ARBA" id="ARBA00023163"/>
    </source>
</evidence>